<dbReference type="PROSITE" id="PS00211">
    <property type="entry name" value="ABC_TRANSPORTER_1"/>
    <property type="match status" value="1"/>
</dbReference>
<evidence type="ECO:0000313" key="6">
    <source>
        <dbReference type="EMBL" id="GFJ79298.1"/>
    </source>
</evidence>
<gene>
    <name evidence="6" type="ORF">Phou_034780</name>
</gene>
<accession>A0A6V8KAA0</accession>
<keyword evidence="2" id="KW-0547">Nucleotide-binding</keyword>
<dbReference type="PROSITE" id="PS50893">
    <property type="entry name" value="ABC_TRANSPORTER_2"/>
    <property type="match status" value="1"/>
</dbReference>
<keyword evidence="4" id="KW-1278">Translocase</keyword>
<dbReference type="InterPro" id="IPR003439">
    <property type="entry name" value="ABC_transporter-like_ATP-bd"/>
</dbReference>
<keyword evidence="3 6" id="KW-0067">ATP-binding</keyword>
<dbReference type="CDD" id="cd03214">
    <property type="entry name" value="ABC_Iron-Siderophores_B12_Hemin"/>
    <property type="match status" value="1"/>
</dbReference>
<keyword evidence="1" id="KW-0813">Transport</keyword>
<evidence type="ECO:0000256" key="2">
    <source>
        <dbReference type="ARBA" id="ARBA00022741"/>
    </source>
</evidence>
<feature type="domain" description="ABC transporter" evidence="5">
    <location>
        <begin position="4"/>
        <end position="239"/>
    </location>
</feature>
<dbReference type="InterPro" id="IPR003593">
    <property type="entry name" value="AAA+_ATPase"/>
</dbReference>
<evidence type="ECO:0000256" key="3">
    <source>
        <dbReference type="ARBA" id="ARBA00022840"/>
    </source>
</evidence>
<dbReference type="EMBL" id="BLPF01000001">
    <property type="protein sequence ID" value="GFJ79298.1"/>
    <property type="molecule type" value="Genomic_DNA"/>
</dbReference>
<organism evidence="6 7">
    <name type="scientific">Phytohabitans houttuyneae</name>
    <dbReference type="NCBI Taxonomy" id="1076126"/>
    <lineage>
        <taxon>Bacteria</taxon>
        <taxon>Bacillati</taxon>
        <taxon>Actinomycetota</taxon>
        <taxon>Actinomycetes</taxon>
        <taxon>Micromonosporales</taxon>
        <taxon>Micromonosporaceae</taxon>
    </lineage>
</organism>
<dbReference type="SMART" id="SM00382">
    <property type="entry name" value="AAA"/>
    <property type="match status" value="1"/>
</dbReference>
<proteinExistence type="predicted"/>
<reference evidence="6 7" key="1">
    <citation type="submission" date="2020-03" db="EMBL/GenBank/DDBJ databases">
        <title>Whole genome shotgun sequence of Phytohabitans houttuyneae NBRC 108639.</title>
        <authorList>
            <person name="Komaki H."/>
            <person name="Tamura T."/>
        </authorList>
    </citation>
    <scope>NUCLEOTIDE SEQUENCE [LARGE SCALE GENOMIC DNA]</scope>
    <source>
        <strain evidence="6 7">NBRC 108639</strain>
    </source>
</reference>
<keyword evidence="7" id="KW-1185">Reference proteome</keyword>
<evidence type="ECO:0000256" key="1">
    <source>
        <dbReference type="ARBA" id="ARBA00022448"/>
    </source>
</evidence>
<comment type="caution">
    <text evidence="6">The sequence shown here is derived from an EMBL/GenBank/DDBJ whole genome shotgun (WGS) entry which is preliminary data.</text>
</comment>
<evidence type="ECO:0000259" key="5">
    <source>
        <dbReference type="PROSITE" id="PS50893"/>
    </source>
</evidence>
<dbReference type="InterPro" id="IPR017871">
    <property type="entry name" value="ABC_transporter-like_CS"/>
</dbReference>
<dbReference type="FunFam" id="3.40.50.300:FF:000134">
    <property type="entry name" value="Iron-enterobactin ABC transporter ATP-binding protein"/>
    <property type="match status" value="1"/>
</dbReference>
<dbReference type="InterPro" id="IPR027417">
    <property type="entry name" value="P-loop_NTPase"/>
</dbReference>
<dbReference type="RefSeq" id="WP_173056865.1">
    <property type="nucleotide sequence ID" value="NZ_BAABGO010000001.1"/>
</dbReference>
<protein>
    <submittedName>
        <fullName evidence="6">Hemin ABC transporter ATP-binding protein</fullName>
    </submittedName>
</protein>
<dbReference type="GO" id="GO:0005524">
    <property type="term" value="F:ATP binding"/>
    <property type="evidence" value="ECO:0007669"/>
    <property type="project" value="UniProtKB-KW"/>
</dbReference>
<reference evidence="6 7" key="2">
    <citation type="submission" date="2020-03" db="EMBL/GenBank/DDBJ databases">
        <authorList>
            <person name="Ichikawa N."/>
            <person name="Kimura A."/>
            <person name="Kitahashi Y."/>
            <person name="Uohara A."/>
        </authorList>
    </citation>
    <scope>NUCLEOTIDE SEQUENCE [LARGE SCALE GENOMIC DNA]</scope>
    <source>
        <strain evidence="6 7">NBRC 108639</strain>
    </source>
</reference>
<sequence length="261" mass="27321">MSAVEALDVRVTLGGATILDGVDLTVAAGEWVAVIGPNGAGKSTMLRAVGGLLPFMGSISLFGTPADRLPRRQRARLVATVAQAPVVPAGMAVFDYVLLGRTPYVPPLGRESAADLAAAGEVLDRLDLRRFAGRQLATLSGGERQRVFLARALAQGAPLLLLDEPTTALDIGHQQEVLDLVDELRRDRGLTVLATMHDLSIAGEYADRMVLLASGRVAASGAPRDVLTEELLAAHYGARVRVIDGDHGPLVVPVRSTASGA</sequence>
<dbReference type="PANTHER" id="PTHR42794">
    <property type="entry name" value="HEMIN IMPORT ATP-BINDING PROTEIN HMUV"/>
    <property type="match status" value="1"/>
</dbReference>
<evidence type="ECO:0000256" key="4">
    <source>
        <dbReference type="ARBA" id="ARBA00022967"/>
    </source>
</evidence>
<dbReference type="SUPFAM" id="SSF52540">
    <property type="entry name" value="P-loop containing nucleoside triphosphate hydrolases"/>
    <property type="match status" value="1"/>
</dbReference>
<evidence type="ECO:0000313" key="7">
    <source>
        <dbReference type="Proteomes" id="UP000482800"/>
    </source>
</evidence>
<dbReference type="AlphaFoldDB" id="A0A6V8KAA0"/>
<dbReference type="PANTHER" id="PTHR42794:SF1">
    <property type="entry name" value="HEMIN IMPORT ATP-BINDING PROTEIN HMUV"/>
    <property type="match status" value="1"/>
</dbReference>
<dbReference type="Proteomes" id="UP000482800">
    <property type="component" value="Unassembled WGS sequence"/>
</dbReference>
<dbReference type="GO" id="GO:0016887">
    <property type="term" value="F:ATP hydrolysis activity"/>
    <property type="evidence" value="ECO:0007669"/>
    <property type="project" value="InterPro"/>
</dbReference>
<dbReference type="Gene3D" id="3.40.50.300">
    <property type="entry name" value="P-loop containing nucleotide triphosphate hydrolases"/>
    <property type="match status" value="1"/>
</dbReference>
<name>A0A6V8KAA0_9ACTN</name>
<dbReference type="Pfam" id="PF00005">
    <property type="entry name" value="ABC_tran"/>
    <property type="match status" value="1"/>
</dbReference>